<dbReference type="OrthoDB" id="3698172at2"/>
<protein>
    <recommendedName>
        <fullName evidence="4">DUF3054 domain-containing protein</fullName>
    </recommendedName>
</protein>
<dbReference type="AlphaFoldDB" id="A0A2N9JE73"/>
<keyword evidence="1" id="KW-0812">Transmembrane</keyword>
<dbReference type="EMBL" id="LT985188">
    <property type="protein sequence ID" value="SPD86442.1"/>
    <property type="molecule type" value="Genomic_DNA"/>
</dbReference>
<evidence type="ECO:0008006" key="4">
    <source>
        <dbReference type="Google" id="ProtNLM"/>
    </source>
</evidence>
<dbReference type="RefSeq" id="WP_105185423.1">
    <property type="nucleotide sequence ID" value="NZ_BAAAGO010000013.1"/>
</dbReference>
<name>A0A2N9JE73_9ACTN</name>
<proteinExistence type="predicted"/>
<dbReference type="Pfam" id="PF11255">
    <property type="entry name" value="DUF3054"/>
    <property type="match status" value="1"/>
</dbReference>
<evidence type="ECO:0000313" key="2">
    <source>
        <dbReference type="EMBL" id="SPD86442.1"/>
    </source>
</evidence>
<dbReference type="Proteomes" id="UP000238164">
    <property type="component" value="Chromosome 1"/>
</dbReference>
<keyword evidence="3" id="KW-1185">Reference proteome</keyword>
<gene>
    <name evidence="2" type="ORF">MPLG2_1406</name>
</gene>
<dbReference type="KEGG" id="mgg:MPLG2_1406"/>
<evidence type="ECO:0000256" key="1">
    <source>
        <dbReference type="SAM" id="Phobius"/>
    </source>
</evidence>
<accession>A0A2N9JE73</accession>
<feature type="transmembrane region" description="Helical" evidence="1">
    <location>
        <begin position="36"/>
        <end position="55"/>
    </location>
</feature>
<reference evidence="2 3" key="1">
    <citation type="submission" date="2018-02" db="EMBL/GenBank/DDBJ databases">
        <authorList>
            <person name="Cohen D.B."/>
            <person name="Kent A.D."/>
        </authorList>
    </citation>
    <scope>NUCLEOTIDE SEQUENCE [LARGE SCALE GENOMIC DNA]</scope>
    <source>
        <strain evidence="2">1</strain>
    </source>
</reference>
<feature type="transmembrane region" description="Helical" evidence="1">
    <location>
        <begin position="62"/>
        <end position="81"/>
    </location>
</feature>
<organism evidence="2 3">
    <name type="scientific">Micropruina glycogenica</name>
    <dbReference type="NCBI Taxonomy" id="75385"/>
    <lineage>
        <taxon>Bacteria</taxon>
        <taxon>Bacillati</taxon>
        <taxon>Actinomycetota</taxon>
        <taxon>Actinomycetes</taxon>
        <taxon>Propionibacteriales</taxon>
        <taxon>Nocardioidaceae</taxon>
        <taxon>Micropruina</taxon>
    </lineage>
</organism>
<dbReference type="InterPro" id="IPR021414">
    <property type="entry name" value="DUF3054"/>
</dbReference>
<feature type="transmembrane region" description="Helical" evidence="1">
    <location>
        <begin position="87"/>
        <end position="106"/>
    </location>
</feature>
<keyword evidence="1" id="KW-0472">Membrane</keyword>
<evidence type="ECO:0000313" key="3">
    <source>
        <dbReference type="Proteomes" id="UP000238164"/>
    </source>
</evidence>
<keyword evidence="1" id="KW-1133">Transmembrane helix</keyword>
<sequence length="121" mass="12954">MKWWTTLGLDLIVVLLFATIGRLSHGEAADPLGVLTTAWPFVIALAGVTVALIGMQRPTDTWLNGLFVWAGTLGFGMWIRANWGEGVQASFVVVAGIFLGALMIGWRVIAARRSARVGDGS</sequence>